<dbReference type="FunFam" id="2.130.10.10:FF:000018">
    <property type="entry name" value="Receptor for activated C kinase 1"/>
    <property type="match status" value="1"/>
</dbReference>
<comment type="similarity">
    <text evidence="1">Belongs to the WD repeat G protein beta family. Ribosomal protein RACK1 subfamily.</text>
</comment>
<comment type="caution">
    <text evidence="7">The sequence shown here is derived from an EMBL/GenBank/DDBJ whole genome shotgun (WGS) entry which is preliminary data.</text>
</comment>
<dbReference type="InterPro" id="IPR045223">
    <property type="entry name" value="RACK1-like"/>
</dbReference>
<feature type="repeat" description="WD" evidence="6">
    <location>
        <begin position="19"/>
        <end position="54"/>
    </location>
</feature>
<dbReference type="CDD" id="cd00200">
    <property type="entry name" value="WD40"/>
    <property type="match status" value="1"/>
</dbReference>
<feature type="repeat" description="WD" evidence="6">
    <location>
        <begin position="196"/>
        <end position="237"/>
    </location>
</feature>
<dbReference type="PROSITE" id="PS50082">
    <property type="entry name" value="WD_REPEATS_2"/>
    <property type="match status" value="6"/>
</dbReference>
<keyword evidence="8" id="KW-1185">Reference proteome</keyword>
<dbReference type="PANTHER" id="PTHR19868">
    <property type="entry name" value="RECEPTOR FOR ACTIVATED PROTEIN KINASE C RACK1"/>
    <property type="match status" value="1"/>
</dbReference>
<evidence type="ECO:0000256" key="3">
    <source>
        <dbReference type="ARBA" id="ARBA00022737"/>
    </source>
</evidence>
<evidence type="ECO:0000313" key="8">
    <source>
        <dbReference type="Proteomes" id="UP000029725"/>
    </source>
</evidence>
<dbReference type="RefSeq" id="XP_013239621.1">
    <property type="nucleotide sequence ID" value="XM_013384167.1"/>
</dbReference>
<dbReference type="InterPro" id="IPR020472">
    <property type="entry name" value="WD40_PAC1"/>
</dbReference>
<evidence type="ECO:0000256" key="4">
    <source>
        <dbReference type="ARBA" id="ARBA00022980"/>
    </source>
</evidence>
<sequence>MEAPIEFSNSANISLCGTLKGHTDSVTAIACPTRPDANYVVSASRDKTVMIWNLTRNMENYGVPKKALKGHNHFIQDMTLSPDGEYALTASWDKTLRLWDLNVCATTSTFVGHKHDVMTVSLSPDNRQIVSGSRDKSIKVWNIKGECRYTIDDAHSEWVSSVRFSPNAANPLLVCCGWDKVVKVWDTTSMKLTANHLGHSGYINTSMISPDGSLCATGGKDGKVMLWDLNERQFLYSRDAGDEINALVFSPSRYWLTAATASGIMIWDLETKNLVAELTAEFPSLGPKSIAPSCVSLAWSADGTTLYSGFTDGIIRVYQVNA</sequence>
<dbReference type="InterPro" id="IPR015943">
    <property type="entry name" value="WD40/YVTN_repeat-like_dom_sf"/>
</dbReference>
<dbReference type="PRINTS" id="PR00320">
    <property type="entry name" value="GPROTEINBRPT"/>
</dbReference>
<keyword evidence="3" id="KW-0677">Repeat</keyword>
<dbReference type="VEuPathDB" id="MicrosporidiaDB:DI09_106p90"/>
<evidence type="ECO:0000256" key="2">
    <source>
        <dbReference type="ARBA" id="ARBA00022574"/>
    </source>
</evidence>
<dbReference type="PROSITE" id="PS00678">
    <property type="entry name" value="WD_REPEATS_1"/>
    <property type="match status" value="4"/>
</dbReference>
<reference evidence="7 8" key="1">
    <citation type="submission" date="2014-04" db="EMBL/GenBank/DDBJ databases">
        <title>A new species of microsporidia sheds light on the evolution of extreme parasitism.</title>
        <authorList>
            <person name="Haag K.L."/>
            <person name="James T.Y."/>
            <person name="Larsson R."/>
            <person name="Schaer T.M."/>
            <person name="Refardt D."/>
            <person name="Pombert J.-F."/>
            <person name="Ebert D."/>
        </authorList>
    </citation>
    <scope>NUCLEOTIDE SEQUENCE [LARGE SCALE GENOMIC DNA]</scope>
    <source>
        <strain evidence="7 8">UGP3</strain>
        <tissue evidence="7">Spores</tissue>
    </source>
</reference>
<dbReference type="HOGENOM" id="CLU_000288_57_7_1"/>
<dbReference type="EMBL" id="JMKJ01000007">
    <property type="protein sequence ID" value="KGG53185.1"/>
    <property type="molecule type" value="Genomic_DNA"/>
</dbReference>
<proteinExistence type="inferred from homology"/>
<dbReference type="SUPFAM" id="SSF50978">
    <property type="entry name" value="WD40 repeat-like"/>
    <property type="match status" value="1"/>
</dbReference>
<dbReference type="AlphaFoldDB" id="A0A098VW90"/>
<organism evidence="7 8">
    <name type="scientific">Mitosporidium daphniae</name>
    <dbReference type="NCBI Taxonomy" id="1485682"/>
    <lineage>
        <taxon>Eukaryota</taxon>
        <taxon>Fungi</taxon>
        <taxon>Fungi incertae sedis</taxon>
        <taxon>Microsporidia</taxon>
        <taxon>Mitosporidium</taxon>
    </lineage>
</organism>
<dbReference type="OrthoDB" id="7875889at2759"/>
<keyword evidence="4" id="KW-0689">Ribosomal protein</keyword>
<feature type="repeat" description="WD" evidence="6">
    <location>
        <begin position="152"/>
        <end position="195"/>
    </location>
</feature>
<dbReference type="GO" id="GO:1990904">
    <property type="term" value="C:ribonucleoprotein complex"/>
    <property type="evidence" value="ECO:0007669"/>
    <property type="project" value="UniProtKB-KW"/>
</dbReference>
<dbReference type="InterPro" id="IPR036322">
    <property type="entry name" value="WD40_repeat_dom_sf"/>
</dbReference>
<keyword evidence="2 6" id="KW-0853">WD repeat</keyword>
<feature type="repeat" description="WD" evidence="6">
    <location>
        <begin position="110"/>
        <end position="144"/>
    </location>
</feature>
<dbReference type="GO" id="GO:0005840">
    <property type="term" value="C:ribosome"/>
    <property type="evidence" value="ECO:0007669"/>
    <property type="project" value="UniProtKB-KW"/>
</dbReference>
<dbReference type="GO" id="GO:0045182">
    <property type="term" value="F:translation regulator activity"/>
    <property type="evidence" value="ECO:0007669"/>
    <property type="project" value="InterPro"/>
</dbReference>
<gene>
    <name evidence="7" type="ORF">DI09_106p90</name>
</gene>
<dbReference type="GeneID" id="25257937"/>
<evidence type="ECO:0000313" key="7">
    <source>
        <dbReference type="EMBL" id="KGG53185.1"/>
    </source>
</evidence>
<evidence type="ECO:0000256" key="5">
    <source>
        <dbReference type="ARBA" id="ARBA00023274"/>
    </source>
</evidence>
<protein>
    <submittedName>
        <fullName evidence="7">Uncharacterized protein</fullName>
    </submittedName>
</protein>
<dbReference type="Gene3D" id="2.130.10.10">
    <property type="entry name" value="YVTN repeat-like/Quinoprotein amine dehydrogenase"/>
    <property type="match status" value="1"/>
</dbReference>
<dbReference type="PROSITE" id="PS50294">
    <property type="entry name" value="WD_REPEATS_REGION"/>
    <property type="match status" value="5"/>
</dbReference>
<evidence type="ECO:0000256" key="6">
    <source>
        <dbReference type="PROSITE-ProRule" id="PRU00221"/>
    </source>
</evidence>
<keyword evidence="5" id="KW-0687">Ribonucleoprotein</keyword>
<evidence type="ECO:0000256" key="1">
    <source>
        <dbReference type="ARBA" id="ARBA00007253"/>
    </source>
</evidence>
<dbReference type="Pfam" id="PF00400">
    <property type="entry name" value="WD40"/>
    <property type="match status" value="6"/>
</dbReference>
<dbReference type="SMART" id="SM00320">
    <property type="entry name" value="WD40"/>
    <property type="match status" value="7"/>
</dbReference>
<feature type="repeat" description="WD" evidence="6">
    <location>
        <begin position="296"/>
        <end position="322"/>
    </location>
</feature>
<feature type="repeat" description="WD" evidence="6">
    <location>
        <begin position="68"/>
        <end position="109"/>
    </location>
</feature>
<name>A0A098VW90_9MICR</name>
<accession>A0A098VW90</accession>
<dbReference type="InterPro" id="IPR001680">
    <property type="entry name" value="WD40_rpt"/>
</dbReference>
<dbReference type="InterPro" id="IPR019775">
    <property type="entry name" value="WD40_repeat_CS"/>
</dbReference>
<dbReference type="Proteomes" id="UP000029725">
    <property type="component" value="Unassembled WGS sequence"/>
</dbReference>
<dbReference type="GO" id="GO:0043022">
    <property type="term" value="F:ribosome binding"/>
    <property type="evidence" value="ECO:0007669"/>
    <property type="project" value="InterPro"/>
</dbReference>